<dbReference type="GO" id="GO:0007091">
    <property type="term" value="P:metaphase/anaphase transition of mitotic cell cycle"/>
    <property type="evidence" value="ECO:0007669"/>
    <property type="project" value="TreeGrafter"/>
</dbReference>
<feature type="compositionally biased region" description="Basic residues" evidence="4">
    <location>
        <begin position="1235"/>
        <end position="1248"/>
    </location>
</feature>
<gene>
    <name evidence="5" type="ORF">PY04136</name>
</gene>
<feature type="region of interest" description="Disordered" evidence="4">
    <location>
        <begin position="496"/>
        <end position="517"/>
    </location>
</feature>
<feature type="region of interest" description="Disordered" evidence="4">
    <location>
        <begin position="32"/>
        <end position="103"/>
    </location>
</feature>
<feature type="non-terminal residue" evidence="5">
    <location>
        <position position="1"/>
    </location>
</feature>
<organism evidence="5 6">
    <name type="scientific">Plasmodium yoelii yoelii</name>
    <dbReference type="NCBI Taxonomy" id="73239"/>
    <lineage>
        <taxon>Eukaryota</taxon>
        <taxon>Sar</taxon>
        <taxon>Alveolata</taxon>
        <taxon>Apicomplexa</taxon>
        <taxon>Aconoidasida</taxon>
        <taxon>Haemosporida</taxon>
        <taxon>Plasmodiidae</taxon>
        <taxon>Plasmodium</taxon>
        <taxon>Plasmodium (Vinckeia)</taxon>
    </lineage>
</organism>
<name>Q7RH57_PLAYO</name>
<dbReference type="PANTHER" id="PTHR12827">
    <property type="entry name" value="MEIOTIC CHECKPOINT REGULATOR TSG24 FAMILY MEMBER"/>
    <property type="match status" value="1"/>
</dbReference>
<dbReference type="Proteomes" id="UP000008553">
    <property type="component" value="Unassembled WGS sequence"/>
</dbReference>
<comment type="caution">
    <text evidence="5">The sequence shown here is derived from an EMBL/GenBank/DDBJ whole genome shotgun (WGS) entry which is preliminary data.</text>
</comment>
<evidence type="ECO:0000313" key="5">
    <source>
        <dbReference type="EMBL" id="EAA15955.1"/>
    </source>
</evidence>
<evidence type="ECO:0008006" key="7">
    <source>
        <dbReference type="Google" id="ProtNLM"/>
    </source>
</evidence>
<dbReference type="InParanoid" id="Q7RH57"/>
<accession>Q7RH57</accession>
<dbReference type="GO" id="GO:0051301">
    <property type="term" value="P:cell division"/>
    <property type="evidence" value="ECO:0007669"/>
    <property type="project" value="UniProtKB-KW"/>
</dbReference>
<dbReference type="EMBL" id="AABL01001236">
    <property type="protein sequence ID" value="EAA15955.1"/>
    <property type="molecule type" value="Genomic_DNA"/>
</dbReference>
<protein>
    <recommendedName>
        <fullName evidence="7">Anaphase-promoting complex subunit 1</fullName>
    </recommendedName>
</protein>
<dbReference type="PaxDb" id="73239-Q7RH57"/>
<proteinExistence type="predicted"/>
<dbReference type="GO" id="GO:0070979">
    <property type="term" value="P:protein K11-linked ubiquitination"/>
    <property type="evidence" value="ECO:0007669"/>
    <property type="project" value="TreeGrafter"/>
</dbReference>
<feature type="compositionally biased region" description="Basic and acidic residues" evidence="4">
    <location>
        <begin position="1249"/>
        <end position="1259"/>
    </location>
</feature>
<sequence>ENPSDYNNNNNKFEIDNNFYNFIADINFNNSSSSNDLESSKKSKNNKKSRTNSSRDENEYDNIRFQLNNGVYPNDDNPQSDISQSKNKNKNKNSYRDMKNNNGVIINDNKNNASTYSHIYKLILKYVKEIKKIKKYLENSYETINMPNTIIDKETYLKEFFKTEEIKKQKKEINGDYICTIKEDDVNDIINLMYQCLSFTFVGSCDKMLNKKIKKKINNLINIRDKNAYNLYYYYLGYINLGSGKYILKKQTNLSICTLTLILFTFFHIYDLSSRFIIHLIEFLYVLLMDRSFLKIYDITSNKFVNLPIQLIYKEKVTTYTLQKNTFKDSEINIIPQKTKQVISDTYSNNEYLLKKKSYYNYNQKIISYPTAIPLLDIINLSIKNSEYYSLSFSSLSKENKNKKTSYINDGDKLNQWKRLEIDHLSNISYNPSYFESCSKNRDKNNNTIKKIIKRGILFVKKKECTNDFVDYNNISTSSMLEKFSANVEKNAVNQIGEDSKSDNNDNNNNSDDNDNCAKSKTLELYNIADSRQPSCNYTPYHHKFYPKYENKQNILRNQIMKYTKKQIYILKFLTEIIKYYEKIPFIYSDEALMQFQLKNSYIHTNVNEILMLKYYVNIEDDQNNELYHNKQLLEQKYSKLFLHFNDEFNKIIHKIDHINNEDKFGKYQNFLKYIYQYIYNYYINTSLKLKNNSLNKQNYDNPKSIKDYVKQFMDLENILKKKNETNAQITNISYSVTQNTSTPFFSIININNMYKNKHFKNNIYTIYYKNKEKNEHNLINDINKLLVDYSIVKIKTFTKYVLPKEVYNNYFFFFLIQNLHINKCVNYLPVLSEIYNSFYFFYDFFYKYWESFYLEQHEKFATEFQISTFTNERHQKYTNTNNYEKTEDPIIYDLEFFDYFNNFQKNNKKKEKYIYIDNIYNNWDGGKYLLYKYNNNRYCLQGNNKVEILKKNENVLTQKNISTTHKPPIYMKEMKKEKKKNLKDIFFNKLDYILSCNIDYLKILEALYKNCINKTNLIKYLLFLNNDYYFTYFFENNIKLIKTIFIQYYQKGYINKHIIFNNQKISINVSNNLIYLYTTYCNFPTYYQFWNTLIKNQENYIFIPQHRYLYNYKYNEYVRSIIFKVNKLIHTYGQTYQKNKIIKKIRTSYKNTQIRMRNKKYNPTKYYHYNYYYKYQHIYNTNRHNKYFQINKKKILSLVPPLFINKKKLIILSNKQFYETVMCKCQNYLKGKTKNKKIDKKNGKKNGKKNDKKNGLLDKTKANSHHSIYILKQIAYIIKNNGKSKTKELKKLLLNLQTNNNSPFDIYNFFKKWLNK</sequence>
<dbReference type="InterPro" id="IPR024990">
    <property type="entry name" value="Apc1"/>
</dbReference>
<keyword evidence="6" id="KW-1185">Reference proteome</keyword>
<evidence type="ECO:0000256" key="4">
    <source>
        <dbReference type="SAM" id="MobiDB-lite"/>
    </source>
</evidence>
<dbReference type="PANTHER" id="PTHR12827:SF3">
    <property type="entry name" value="ANAPHASE-PROMOTING COMPLEX SUBUNIT 1"/>
    <property type="match status" value="1"/>
</dbReference>
<keyword evidence="2" id="KW-0498">Mitosis</keyword>
<reference evidence="5 6" key="1">
    <citation type="journal article" date="2002" name="Nature">
        <title>Genome sequence and comparative analysis of the model rodent malaria parasite Plasmodium yoelii yoelii.</title>
        <authorList>
            <person name="Carlton J.M."/>
            <person name="Angiuoli S.V."/>
            <person name="Suh B.B."/>
            <person name="Kooij T.W."/>
            <person name="Pertea M."/>
            <person name="Silva J.C."/>
            <person name="Ermolaeva M.D."/>
            <person name="Allen J.E."/>
            <person name="Selengut J.D."/>
            <person name="Koo H.L."/>
            <person name="Peterson J.D."/>
            <person name="Pop M."/>
            <person name="Kosack D.S."/>
            <person name="Shumway M.F."/>
            <person name="Bidwell S.L."/>
            <person name="Shallom S.J."/>
            <person name="van Aken S.E."/>
            <person name="Riedmuller S.B."/>
            <person name="Feldblyum T.V."/>
            <person name="Cho J.K."/>
            <person name="Quackenbush J."/>
            <person name="Sedegah M."/>
            <person name="Shoaibi A."/>
            <person name="Cummings L.M."/>
            <person name="Florens L."/>
            <person name="Yates J.R."/>
            <person name="Raine J.D."/>
            <person name="Sinden R.E."/>
            <person name="Harris M.A."/>
            <person name="Cunningham D.A."/>
            <person name="Preiser P.R."/>
            <person name="Bergman L.W."/>
            <person name="Vaidya A.B."/>
            <person name="van Lin L.H."/>
            <person name="Janse C.J."/>
            <person name="Waters A.P."/>
            <person name="Smith H.O."/>
            <person name="White O.R."/>
            <person name="Salzberg S.L."/>
            <person name="Venter J.C."/>
            <person name="Fraser C.M."/>
            <person name="Hoffman S.L."/>
            <person name="Gardner M.J."/>
            <person name="Carucci D.J."/>
        </authorList>
    </citation>
    <scope>NUCLEOTIDE SEQUENCE [LARGE SCALE GENOMIC DNA]</scope>
    <source>
        <strain evidence="5 6">17XNL</strain>
    </source>
</reference>
<dbReference type="GO" id="GO:0031145">
    <property type="term" value="P:anaphase-promoting complex-dependent catabolic process"/>
    <property type="evidence" value="ECO:0007669"/>
    <property type="project" value="TreeGrafter"/>
</dbReference>
<dbReference type="GO" id="GO:0005680">
    <property type="term" value="C:anaphase-promoting complex"/>
    <property type="evidence" value="ECO:0007669"/>
    <property type="project" value="InterPro"/>
</dbReference>
<evidence type="ECO:0000256" key="2">
    <source>
        <dbReference type="ARBA" id="ARBA00022776"/>
    </source>
</evidence>
<feature type="non-terminal residue" evidence="5">
    <location>
        <position position="1317"/>
    </location>
</feature>
<keyword evidence="1" id="KW-0132">Cell division</keyword>
<dbReference type="STRING" id="73239.Q7RH57"/>
<evidence type="ECO:0000313" key="6">
    <source>
        <dbReference type="Proteomes" id="UP000008553"/>
    </source>
</evidence>
<feature type="compositionally biased region" description="Polar residues" evidence="4">
    <location>
        <begin position="65"/>
        <end position="85"/>
    </location>
</feature>
<dbReference type="GO" id="GO:0060090">
    <property type="term" value="F:molecular adaptor activity"/>
    <property type="evidence" value="ECO:0007669"/>
    <property type="project" value="TreeGrafter"/>
</dbReference>
<evidence type="ECO:0000256" key="3">
    <source>
        <dbReference type="ARBA" id="ARBA00023306"/>
    </source>
</evidence>
<evidence type="ECO:0000256" key="1">
    <source>
        <dbReference type="ARBA" id="ARBA00022618"/>
    </source>
</evidence>
<feature type="region of interest" description="Disordered" evidence="4">
    <location>
        <begin position="1235"/>
        <end position="1259"/>
    </location>
</feature>
<keyword evidence="3" id="KW-0131">Cell cycle</keyword>